<evidence type="ECO:0000256" key="1">
    <source>
        <dbReference type="SAM" id="MobiDB-lite"/>
    </source>
</evidence>
<evidence type="ECO:0000313" key="3">
    <source>
        <dbReference type="Proteomes" id="UP000191522"/>
    </source>
</evidence>
<keyword evidence="3" id="KW-1185">Reference proteome</keyword>
<sequence length="381" mass="41995">MQLLNPALPPYLLLRVQSVLTIGPGTLRIPASTLPQLPGVSSITGGTHLDSLKRQLLQDPDWAAVSAARPLEMTFTPAEEIERFGKRRKLNDHDRQRLSVAYDHRPVSGLATLCRKGKDVSRTGVSLDRIRIQIDGRPAGLQSSDDQAESTNVPSSQSMLLDHEMSLISHSSCRESERSRRLSLQPSYSQPMLEKFLAGLHHSPVSEDMEPFDNVIPGIPETEKFPANSPPYRFQVNSTQRLTQTGCPPLIAADLPLRPRHFPTDDQLLAGRTQHTVALDYHALSCSPAITLVASPVPSNTDTLPHHESFGWLSQPPHFNHSSSTHLGRVHAPNFLESIANQTSYLTSPIETFRDVSEVDSPSAPIKLFGQLISNGDFEDV</sequence>
<proteinExistence type="predicted"/>
<comment type="caution">
    <text evidence="2">The sequence shown here is derived from an EMBL/GenBank/DDBJ whole genome shotgun (WGS) entry which is preliminary data.</text>
</comment>
<feature type="compositionally biased region" description="Polar residues" evidence="1">
    <location>
        <begin position="141"/>
        <end position="156"/>
    </location>
</feature>
<reference evidence="3" key="1">
    <citation type="journal article" date="2017" name="Nat. Microbiol.">
        <title>Global analysis of biosynthetic gene clusters reveals vast potential of secondary metabolite production in Penicillium species.</title>
        <authorList>
            <person name="Nielsen J.C."/>
            <person name="Grijseels S."/>
            <person name="Prigent S."/>
            <person name="Ji B."/>
            <person name="Dainat J."/>
            <person name="Nielsen K.F."/>
            <person name="Frisvad J.C."/>
            <person name="Workman M."/>
            <person name="Nielsen J."/>
        </authorList>
    </citation>
    <scope>NUCLEOTIDE SEQUENCE [LARGE SCALE GENOMIC DNA]</scope>
    <source>
        <strain evidence="3">IBT 11843</strain>
    </source>
</reference>
<gene>
    <name evidence="2" type="ORF">PENDEC_c003G00391</name>
</gene>
<protein>
    <submittedName>
        <fullName evidence="2">Uncharacterized protein</fullName>
    </submittedName>
</protein>
<organism evidence="2 3">
    <name type="scientific">Penicillium decumbens</name>
    <dbReference type="NCBI Taxonomy" id="69771"/>
    <lineage>
        <taxon>Eukaryota</taxon>
        <taxon>Fungi</taxon>
        <taxon>Dikarya</taxon>
        <taxon>Ascomycota</taxon>
        <taxon>Pezizomycotina</taxon>
        <taxon>Eurotiomycetes</taxon>
        <taxon>Eurotiomycetidae</taxon>
        <taxon>Eurotiales</taxon>
        <taxon>Aspergillaceae</taxon>
        <taxon>Penicillium</taxon>
    </lineage>
</organism>
<evidence type="ECO:0000313" key="2">
    <source>
        <dbReference type="EMBL" id="OQD77017.1"/>
    </source>
</evidence>
<name>A0A1V6PJX8_PENDC</name>
<dbReference type="Proteomes" id="UP000191522">
    <property type="component" value="Unassembled WGS sequence"/>
</dbReference>
<accession>A0A1V6PJX8</accession>
<dbReference type="EMBL" id="MDYL01000003">
    <property type="protein sequence ID" value="OQD77017.1"/>
    <property type="molecule type" value="Genomic_DNA"/>
</dbReference>
<dbReference type="OrthoDB" id="5426563at2759"/>
<feature type="region of interest" description="Disordered" evidence="1">
    <location>
        <begin position="136"/>
        <end position="156"/>
    </location>
</feature>
<dbReference type="AlphaFoldDB" id="A0A1V6PJX8"/>